<comment type="function">
    <text evidence="7">Flavin prenyltransferase that catalyzes the synthesis of the prenylated FMN cofactor (prenyl-FMN) for 4-hydroxy-3-polyprenylbenzoic acid decarboxylase UbiD. The prenyltransferase is metal-independent and links a dimethylallyl moiety from dimethylallyl monophosphate (DMAP) to the flavin N5 and C6 atoms of FMN.</text>
</comment>
<keyword evidence="3 7" id="KW-0288">FMN</keyword>
<organism evidence="9">
    <name type="scientific">uncultured Desulfobacterium sp</name>
    <dbReference type="NCBI Taxonomy" id="201089"/>
    <lineage>
        <taxon>Bacteria</taxon>
        <taxon>Pseudomonadati</taxon>
        <taxon>Thermodesulfobacteriota</taxon>
        <taxon>Desulfobacteria</taxon>
        <taxon>Desulfobacterales</taxon>
        <taxon>Desulfobacteriaceae</taxon>
        <taxon>Desulfobacterium</taxon>
        <taxon>environmental samples</taxon>
    </lineage>
</organism>
<dbReference type="FunFam" id="3.40.50.1950:FF:000001">
    <property type="entry name" value="Flavin prenyltransferase UbiX"/>
    <property type="match status" value="1"/>
</dbReference>
<keyword evidence="1 7" id="KW-0637">Prenyltransferase</keyword>
<dbReference type="InterPro" id="IPR004507">
    <property type="entry name" value="UbiX-like"/>
</dbReference>
<sequence length="217" mass="24120">MHKKRLVIGISGATGPIYGIRMLEILKNVDIETHLVISDASETTIQLETDYQMDYVKGLADYVYDINNVGGAIASGSFQTMGMVVAPCSIKTLSGIAHSYNENLLIRAADVTLKEGRKLVLMVRETPFHKGHLRLMLQAAEMGAVIAPAIPSFYKKPKTIDDIINQNVGRILDFFDIKIDLFERWTDNDSQRASEIISFRGMKGEKESCSHNAKSEP</sequence>
<keyword evidence="9" id="KW-0456">Lyase</keyword>
<keyword evidence="2 7" id="KW-0285">Flavoprotein</keyword>
<dbReference type="EC" id="2.5.1.129" evidence="7"/>
<accession>A0A445MSI2</accession>
<dbReference type="AlphaFoldDB" id="A0A445MSI2"/>
<evidence type="ECO:0000259" key="8">
    <source>
        <dbReference type="Pfam" id="PF02441"/>
    </source>
</evidence>
<protein>
    <recommendedName>
        <fullName evidence="7">Flavin prenyltransferase UbiX</fullName>
        <ecNumber evidence="7">2.5.1.129</ecNumber>
    </recommendedName>
</protein>
<evidence type="ECO:0000256" key="5">
    <source>
        <dbReference type="ARBA" id="ARBA00050612"/>
    </source>
</evidence>
<dbReference type="InterPro" id="IPR036551">
    <property type="entry name" value="Flavin_trans-like"/>
</dbReference>
<dbReference type="InterPro" id="IPR003382">
    <property type="entry name" value="Flavoprotein"/>
</dbReference>
<feature type="binding site" evidence="7">
    <location>
        <begin position="12"/>
        <end position="14"/>
    </location>
    <ligand>
        <name>FMN</name>
        <dbReference type="ChEBI" id="CHEBI:58210"/>
    </ligand>
</feature>
<reference evidence="9" key="1">
    <citation type="submission" date="2018-01" db="EMBL/GenBank/DDBJ databases">
        <authorList>
            <person name="Regsiter A."/>
            <person name="William W."/>
        </authorList>
    </citation>
    <scope>NUCLEOTIDE SEQUENCE</scope>
    <source>
        <strain evidence="9">TRIP AH-1</strain>
    </source>
</reference>
<dbReference type="GO" id="GO:0106141">
    <property type="term" value="F:flavin prenyltransferase activity"/>
    <property type="evidence" value="ECO:0007669"/>
    <property type="project" value="UniProtKB-EC"/>
</dbReference>
<feature type="binding site" evidence="7">
    <location>
        <begin position="89"/>
        <end position="92"/>
    </location>
    <ligand>
        <name>FMN</name>
        <dbReference type="ChEBI" id="CHEBI:58210"/>
    </ligand>
</feature>
<dbReference type="PANTHER" id="PTHR43374">
    <property type="entry name" value="FLAVIN PRENYLTRANSFERASE"/>
    <property type="match status" value="1"/>
</dbReference>
<evidence type="ECO:0000256" key="1">
    <source>
        <dbReference type="ARBA" id="ARBA00022602"/>
    </source>
</evidence>
<proteinExistence type="inferred from homology"/>
<comment type="caution">
    <text evidence="7">Lacks conserved residue(s) required for the propagation of feature annotation.</text>
</comment>
<dbReference type="GO" id="GO:0016831">
    <property type="term" value="F:carboxy-lyase activity"/>
    <property type="evidence" value="ECO:0007669"/>
    <property type="project" value="TreeGrafter"/>
</dbReference>
<dbReference type="Gene3D" id="3.40.50.1950">
    <property type="entry name" value="Flavin prenyltransferase-like"/>
    <property type="match status" value="1"/>
</dbReference>
<dbReference type="NCBIfam" id="TIGR00421">
    <property type="entry name" value="ubiX_pad"/>
    <property type="match status" value="1"/>
</dbReference>
<feature type="binding site" evidence="7">
    <location>
        <position position="38"/>
    </location>
    <ligand>
        <name>FMN</name>
        <dbReference type="ChEBI" id="CHEBI:58210"/>
    </ligand>
</feature>
<dbReference type="SUPFAM" id="SSF52507">
    <property type="entry name" value="Homo-oligomeric flavin-containing Cys decarboxylases, HFCD"/>
    <property type="match status" value="1"/>
</dbReference>
<evidence type="ECO:0000256" key="4">
    <source>
        <dbReference type="ARBA" id="ARBA00022679"/>
    </source>
</evidence>
<dbReference type="PANTHER" id="PTHR43374:SF1">
    <property type="entry name" value="FLAVIN PRENYLTRANSFERASE PAD1, MITOCHONDRIAL"/>
    <property type="match status" value="1"/>
</dbReference>
<dbReference type="NCBIfam" id="NF004685">
    <property type="entry name" value="PRK06029.1"/>
    <property type="match status" value="1"/>
</dbReference>
<dbReference type="EMBL" id="OJIN01000041">
    <property type="protein sequence ID" value="SPD72427.1"/>
    <property type="molecule type" value="Genomic_DNA"/>
</dbReference>
<evidence type="ECO:0000256" key="6">
    <source>
        <dbReference type="ARBA" id="ARBA00060793"/>
    </source>
</evidence>
<name>A0A445MSI2_9BACT</name>
<comment type="similarity">
    <text evidence="6 7">Belongs to the UbiX/PAD1 family.</text>
</comment>
<feature type="binding site" evidence="7">
    <location>
        <position position="154"/>
    </location>
    <ligand>
        <name>dimethylallyl phosphate</name>
        <dbReference type="ChEBI" id="CHEBI:88052"/>
    </ligand>
</feature>
<evidence type="ECO:0000256" key="3">
    <source>
        <dbReference type="ARBA" id="ARBA00022643"/>
    </source>
</evidence>
<feature type="binding site" evidence="7">
    <location>
        <position position="170"/>
    </location>
    <ligand>
        <name>dimethylallyl phosphate</name>
        <dbReference type="ChEBI" id="CHEBI:88052"/>
    </ligand>
</feature>
<comment type="catalytic activity">
    <reaction evidence="5 7">
        <text>dimethylallyl phosphate + FMNH2 = prenylated FMNH2 + phosphate</text>
        <dbReference type="Rhea" id="RHEA:37743"/>
        <dbReference type="ChEBI" id="CHEBI:43474"/>
        <dbReference type="ChEBI" id="CHEBI:57618"/>
        <dbReference type="ChEBI" id="CHEBI:87467"/>
        <dbReference type="ChEBI" id="CHEBI:88052"/>
        <dbReference type="EC" id="2.5.1.129"/>
    </reaction>
</comment>
<feature type="domain" description="Flavoprotein" evidence="8">
    <location>
        <begin position="4"/>
        <end position="173"/>
    </location>
</feature>
<evidence type="ECO:0000256" key="2">
    <source>
        <dbReference type="ARBA" id="ARBA00022630"/>
    </source>
</evidence>
<dbReference type="Pfam" id="PF02441">
    <property type="entry name" value="Flavoprotein"/>
    <property type="match status" value="1"/>
</dbReference>
<evidence type="ECO:0000313" key="9">
    <source>
        <dbReference type="EMBL" id="SPD72427.1"/>
    </source>
</evidence>
<evidence type="ECO:0000256" key="7">
    <source>
        <dbReference type="HAMAP-Rule" id="MF_01984"/>
    </source>
</evidence>
<gene>
    <name evidence="7 9" type="primary">ubiX</name>
    <name evidence="9" type="ORF">PITCH_A1350008</name>
</gene>
<dbReference type="HAMAP" id="MF_01984">
    <property type="entry name" value="ubiX_pad"/>
    <property type="match status" value="1"/>
</dbReference>
<keyword evidence="4 7" id="KW-0808">Transferase</keyword>
<feature type="binding site" evidence="7">
    <location>
        <position position="124"/>
    </location>
    <ligand>
        <name>FMN</name>
        <dbReference type="ChEBI" id="CHEBI:58210"/>
    </ligand>
</feature>